<dbReference type="Pfam" id="PF04998">
    <property type="entry name" value="RNA_pol_Rpb1_5"/>
    <property type="match status" value="1"/>
</dbReference>
<dbReference type="InterPro" id="IPR007081">
    <property type="entry name" value="RNA_pol_Rpb1_5"/>
</dbReference>
<organism evidence="4">
    <name type="scientific">Watanabea reniformis</name>
    <dbReference type="NCBI Taxonomy" id="191674"/>
    <lineage>
        <taxon>Eukaryota</taxon>
        <taxon>Viridiplantae</taxon>
        <taxon>Chlorophyta</taxon>
        <taxon>core chlorophytes</taxon>
        <taxon>Trebouxiophyceae</taxon>
        <taxon>Watanabeales</taxon>
        <taxon>Watanabeaceae</taxon>
        <taxon>Watanabea</taxon>
    </lineage>
</organism>
<geneLocation type="chloroplast" evidence="4"/>
<dbReference type="EC" id="2.7.7.6" evidence="1"/>
<dbReference type="GeneID" id="22158613"/>
<dbReference type="EMBL" id="KM462863">
    <property type="protein sequence ID" value="AIT93627.1"/>
    <property type="molecule type" value="Genomic_DNA"/>
</dbReference>
<dbReference type="GO" id="GO:0006351">
    <property type="term" value="P:DNA-templated transcription"/>
    <property type="evidence" value="ECO:0007669"/>
    <property type="project" value="InterPro"/>
</dbReference>
<evidence type="ECO:0000259" key="3">
    <source>
        <dbReference type="Pfam" id="PF04998"/>
    </source>
</evidence>
<evidence type="ECO:0000256" key="2">
    <source>
        <dbReference type="SAM" id="MobiDB-lite"/>
    </source>
</evidence>
<dbReference type="Gene3D" id="1.10.1790.20">
    <property type="match status" value="1"/>
</dbReference>
<dbReference type="PANTHER" id="PTHR48443:SF2">
    <property type="entry name" value="DNA-DIRECTED RNA POLYMERASE SUBUNIT BETA"/>
    <property type="match status" value="1"/>
</dbReference>
<name>A0A097KKE8_9CHLO</name>
<feature type="domain" description="RNA polymerase Rpb1" evidence="3">
    <location>
        <begin position="361"/>
        <end position="410"/>
    </location>
</feature>
<dbReference type="CDD" id="cd02655">
    <property type="entry name" value="RNAP_beta'_C"/>
    <property type="match status" value="1"/>
</dbReference>
<dbReference type="AlphaFoldDB" id="A0A097KKE8"/>
<sequence>MLFKRLQKIHQNYVLSRSLCPHSLKTLPLRRQVCKLTYPFTFGDRLATTFGVHQSTRGGWWGVSQKVSGEMKSLLSMHEINLCLHSHPVESKVFSTTTLSSSLVDSCLRNEVRGRRLQYNRGGKRTFANMNLNRVRFVLRQVQTQASSAYRLCSPKPLCPFCTYNVGQSKSVHTLLARKTVGCATLRLQAAFAGATSTQNTQGEVIKQPFTDILITDFEQISFSTANTTFDVKIGDHLNAGDKIGKKENTPIVVGTSGQVIRIDKEQITLQKTQPVLFYSGADVHVKNGEWVEKGCPILTLTHQTLITGDIVQGIPKIEQLFEAPGGKEGSPLSETLHLQLREIFRQHWSELPLPQAVRRSLEEIQQILVEGIQRVYLSQGVLIADKHIEIVVRQMTSKGQILNSGSTGLFLEEVLPIRHIEAANLTTPGRKALYMPAVIGLTRAALDSESFISAASFQETTRVLSRDAVIGKSDFLKGLKEKVVIGDLISAGTGLDNYFIYNILFDQGYIHAKETKNIRGFTKHDLQKRVSTFGGSEASSKKKHTRKKIKIPTL</sequence>
<dbReference type="PANTHER" id="PTHR48443">
    <property type="entry name" value="DNA-DIRECTED RNA POLYMERASE SUBUNIT BETA"/>
    <property type="match status" value="1"/>
</dbReference>
<dbReference type="RefSeq" id="YP_009104994.1">
    <property type="nucleotide sequence ID" value="NC_025526.1"/>
</dbReference>
<dbReference type="GO" id="GO:0003677">
    <property type="term" value="F:DNA binding"/>
    <property type="evidence" value="ECO:0007669"/>
    <property type="project" value="InterPro"/>
</dbReference>
<feature type="region of interest" description="Disordered" evidence="2">
    <location>
        <begin position="534"/>
        <end position="555"/>
    </location>
</feature>
<accession>A0A097KKE8</accession>
<evidence type="ECO:0000256" key="1">
    <source>
        <dbReference type="ARBA" id="ARBA00012418"/>
    </source>
</evidence>
<reference evidence="4" key="1">
    <citation type="journal article" date="2014" name="BMC Evol. Biol.">
        <title>Chloroplast phylogenomic analysis resolves deep-level relationships within the green algal class Trebouxiophyceae.</title>
        <authorList>
            <person name="Lemieux C."/>
            <person name="Otis C."/>
            <person name="Turmel M."/>
        </authorList>
    </citation>
    <scope>NUCLEOTIDE SEQUENCE</scope>
</reference>
<evidence type="ECO:0000313" key="4">
    <source>
        <dbReference type="EMBL" id="AIT93627.1"/>
    </source>
</evidence>
<protein>
    <recommendedName>
        <fullName evidence="1">DNA-directed RNA polymerase</fullName>
        <ecNumber evidence="1">2.7.7.6</ecNumber>
    </recommendedName>
</protein>
<gene>
    <name evidence="4" type="primary">rpoC2b</name>
</gene>
<dbReference type="SUPFAM" id="SSF64484">
    <property type="entry name" value="beta and beta-prime subunits of DNA dependent RNA-polymerase"/>
    <property type="match status" value="1"/>
</dbReference>
<proteinExistence type="predicted"/>
<keyword evidence="4" id="KW-0150">Chloroplast</keyword>
<feature type="compositionally biased region" description="Basic residues" evidence="2">
    <location>
        <begin position="542"/>
        <end position="555"/>
    </location>
</feature>
<keyword evidence="4" id="KW-0934">Plastid</keyword>
<dbReference type="Gene3D" id="1.10.150.390">
    <property type="match status" value="1"/>
</dbReference>
<dbReference type="GO" id="GO:0003899">
    <property type="term" value="F:DNA-directed RNA polymerase activity"/>
    <property type="evidence" value="ECO:0007669"/>
    <property type="project" value="UniProtKB-EC"/>
</dbReference>